<organism evidence="1">
    <name type="scientific">Oppiella nova</name>
    <dbReference type="NCBI Taxonomy" id="334625"/>
    <lineage>
        <taxon>Eukaryota</taxon>
        <taxon>Metazoa</taxon>
        <taxon>Ecdysozoa</taxon>
        <taxon>Arthropoda</taxon>
        <taxon>Chelicerata</taxon>
        <taxon>Arachnida</taxon>
        <taxon>Acari</taxon>
        <taxon>Acariformes</taxon>
        <taxon>Sarcoptiformes</taxon>
        <taxon>Oribatida</taxon>
        <taxon>Brachypylina</taxon>
        <taxon>Oppioidea</taxon>
        <taxon>Oppiidae</taxon>
        <taxon>Oppiella</taxon>
    </lineage>
</organism>
<gene>
    <name evidence="1" type="ORF">ONB1V03_LOCUS13907</name>
</gene>
<dbReference type="Proteomes" id="UP000728032">
    <property type="component" value="Unassembled WGS sequence"/>
</dbReference>
<evidence type="ECO:0000313" key="2">
    <source>
        <dbReference type="Proteomes" id="UP000728032"/>
    </source>
</evidence>
<dbReference type="EMBL" id="OC927536">
    <property type="protein sequence ID" value="CAD7657277.1"/>
    <property type="molecule type" value="Genomic_DNA"/>
</dbReference>
<reference evidence="1" key="1">
    <citation type="submission" date="2020-11" db="EMBL/GenBank/DDBJ databases">
        <authorList>
            <person name="Tran Van P."/>
        </authorList>
    </citation>
    <scope>NUCLEOTIDE SEQUENCE</scope>
</reference>
<dbReference type="EMBL" id="CAJPVJ010012711">
    <property type="protein sequence ID" value="CAG2174463.1"/>
    <property type="molecule type" value="Genomic_DNA"/>
</dbReference>
<accession>A0A7R9MC26</accession>
<evidence type="ECO:0000313" key="1">
    <source>
        <dbReference type="EMBL" id="CAD7657277.1"/>
    </source>
</evidence>
<protein>
    <submittedName>
        <fullName evidence="1">Uncharacterized protein</fullName>
    </submittedName>
</protein>
<sequence length="35" mass="4270">MYCHLCDRMHLLPHYHFHHTSHSRQWPQTSKVSAP</sequence>
<keyword evidence="2" id="KW-1185">Reference proteome</keyword>
<name>A0A7R9MC26_9ACAR</name>
<dbReference type="AlphaFoldDB" id="A0A7R9MC26"/>
<proteinExistence type="predicted"/>